<dbReference type="GO" id="GO:0005789">
    <property type="term" value="C:endoplasmic reticulum membrane"/>
    <property type="evidence" value="ECO:0007669"/>
    <property type="project" value="TreeGrafter"/>
</dbReference>
<evidence type="ECO:0000256" key="6">
    <source>
        <dbReference type="ARBA" id="ARBA00024193"/>
    </source>
</evidence>
<reference evidence="11" key="1">
    <citation type="submission" date="2025-08" db="UniProtKB">
        <authorList>
            <consortium name="RefSeq"/>
        </authorList>
    </citation>
    <scope>IDENTIFICATION</scope>
    <source>
        <tissue evidence="11">Gonad</tissue>
    </source>
</reference>
<dbReference type="FunFam" id="1.10.287.110:FF:000036">
    <property type="entry name" value="dnaJ homolog subfamily C member 25"/>
    <property type="match status" value="1"/>
</dbReference>
<dbReference type="Gene3D" id="1.10.287.110">
    <property type="entry name" value="DnaJ domain"/>
    <property type="match status" value="1"/>
</dbReference>
<name>A0A6P4ZZ00_BRABE</name>
<keyword evidence="3 8" id="KW-1133">Transmembrane helix</keyword>
<dbReference type="GeneID" id="109483584"/>
<gene>
    <name evidence="11" type="primary">LOC109483584</name>
</gene>
<keyword evidence="5" id="KW-0143">Chaperone</keyword>
<comment type="subcellular location">
    <subcellularLocation>
        <location evidence="1">Membrane</location>
        <topology evidence="1">Multi-pass membrane protein</topology>
    </subcellularLocation>
</comment>
<dbReference type="OrthoDB" id="270167at2759"/>
<dbReference type="SUPFAM" id="SSF46565">
    <property type="entry name" value="Chaperone J-domain"/>
    <property type="match status" value="1"/>
</dbReference>
<dbReference type="GO" id="GO:0006457">
    <property type="term" value="P:protein folding"/>
    <property type="evidence" value="ECO:0007669"/>
    <property type="project" value="InterPro"/>
</dbReference>
<feature type="transmembrane region" description="Helical" evidence="8">
    <location>
        <begin position="128"/>
        <end position="150"/>
    </location>
</feature>
<dbReference type="AlphaFoldDB" id="A0A6P4ZZ00"/>
<dbReference type="PROSITE" id="PS50076">
    <property type="entry name" value="DNAJ_2"/>
    <property type="match status" value="1"/>
</dbReference>
<evidence type="ECO:0000256" key="4">
    <source>
        <dbReference type="ARBA" id="ARBA00023136"/>
    </source>
</evidence>
<dbReference type="PROSITE" id="PS00636">
    <property type="entry name" value="DNAJ_1"/>
    <property type="match status" value="1"/>
</dbReference>
<organism evidence="10 11">
    <name type="scientific">Branchiostoma belcheri</name>
    <name type="common">Amphioxus</name>
    <dbReference type="NCBI Taxonomy" id="7741"/>
    <lineage>
        <taxon>Eukaryota</taxon>
        <taxon>Metazoa</taxon>
        <taxon>Chordata</taxon>
        <taxon>Cephalochordata</taxon>
        <taxon>Leptocardii</taxon>
        <taxon>Amphioxiformes</taxon>
        <taxon>Branchiostomatidae</taxon>
        <taxon>Branchiostoma</taxon>
    </lineage>
</organism>
<feature type="transmembrane region" description="Helical" evidence="8">
    <location>
        <begin position="12"/>
        <end position="31"/>
    </location>
</feature>
<evidence type="ECO:0000256" key="2">
    <source>
        <dbReference type="ARBA" id="ARBA00022692"/>
    </source>
</evidence>
<dbReference type="Proteomes" id="UP000515135">
    <property type="component" value="Unplaced"/>
</dbReference>
<dbReference type="InterPro" id="IPR036869">
    <property type="entry name" value="J_dom_sf"/>
</dbReference>
<comment type="similarity">
    <text evidence="6">Belongs to the DNAJC25 family.</text>
</comment>
<sequence length="338" mass="40361">MPCKSKMAPPCWKFAIFGAILVVFFPVSIMGQIQGLYCGEQNCYDVLGLTREATTREIGKAYRQLALKYHPDRNKAADAEEKFTLIATAYETLRDEESRTDYDDMLDHPEKYFQHYYRYYRRRVAPKVDVRIVIVVTLTVISVIQYLGWWHRYNQAISYLVTVPKYRTRAVDIAKEQGLINNKKKGRRSKEEIKQEEEAAIRNVIENMMDIRGGYSKPSVYDVLWVKLVLSPYHVLQYVCWYASWVWRFSVRQQPYGREEKLYLMRRNIGYTATQWDAVEDSVKETYLLKGLWDRKVFLQWRKEQEEEMKAKLAEDPKYKRYRRWMRQGGASRMTFED</sequence>
<evidence type="ECO:0000256" key="8">
    <source>
        <dbReference type="SAM" id="Phobius"/>
    </source>
</evidence>
<keyword evidence="2 8" id="KW-0812">Transmembrane</keyword>
<evidence type="ECO:0000256" key="3">
    <source>
        <dbReference type="ARBA" id="ARBA00022989"/>
    </source>
</evidence>
<evidence type="ECO:0000313" key="11">
    <source>
        <dbReference type="RefSeq" id="XP_019642178.1"/>
    </source>
</evidence>
<keyword evidence="4 8" id="KW-0472">Membrane</keyword>
<proteinExistence type="inferred from homology"/>
<dbReference type="CDD" id="cd06257">
    <property type="entry name" value="DnaJ"/>
    <property type="match status" value="1"/>
</dbReference>
<dbReference type="PANTHER" id="PTHR44176">
    <property type="entry name" value="DNAJ HOMOLOG SUBFAMILY C MEMBER 25"/>
    <property type="match status" value="1"/>
</dbReference>
<accession>A0A6P4ZZ00</accession>
<dbReference type="Pfam" id="PF00226">
    <property type="entry name" value="DnaJ"/>
    <property type="match status" value="1"/>
</dbReference>
<dbReference type="SMART" id="SM00271">
    <property type="entry name" value="DnaJ"/>
    <property type="match status" value="1"/>
</dbReference>
<dbReference type="RefSeq" id="XP_019642178.1">
    <property type="nucleotide sequence ID" value="XM_019786619.1"/>
</dbReference>
<evidence type="ECO:0000256" key="1">
    <source>
        <dbReference type="ARBA" id="ARBA00004141"/>
    </source>
</evidence>
<evidence type="ECO:0000313" key="10">
    <source>
        <dbReference type="Proteomes" id="UP000515135"/>
    </source>
</evidence>
<dbReference type="InterPro" id="IPR018253">
    <property type="entry name" value="DnaJ_domain_CS"/>
</dbReference>
<evidence type="ECO:0000256" key="7">
    <source>
        <dbReference type="ARBA" id="ARBA00024246"/>
    </source>
</evidence>
<keyword evidence="10" id="KW-1185">Reference proteome</keyword>
<evidence type="ECO:0000256" key="5">
    <source>
        <dbReference type="ARBA" id="ARBA00023186"/>
    </source>
</evidence>
<feature type="domain" description="J" evidence="9">
    <location>
        <begin position="42"/>
        <end position="106"/>
    </location>
</feature>
<dbReference type="InterPro" id="IPR044632">
    <property type="entry name" value="DNAJC25-like"/>
</dbReference>
<dbReference type="InterPro" id="IPR001623">
    <property type="entry name" value="DnaJ_domain"/>
</dbReference>
<dbReference type="KEGG" id="bbel:109483584"/>
<dbReference type="PRINTS" id="PR00625">
    <property type="entry name" value="JDOMAIN"/>
</dbReference>
<protein>
    <recommendedName>
        <fullName evidence="7">DnaJ homolog subfamily C member 25</fullName>
    </recommendedName>
</protein>
<dbReference type="PANTHER" id="PTHR44176:SF1">
    <property type="entry name" value="DNAJ HOMOLOG SUBFAMILY C MEMBER 25"/>
    <property type="match status" value="1"/>
</dbReference>
<evidence type="ECO:0000259" key="9">
    <source>
        <dbReference type="PROSITE" id="PS50076"/>
    </source>
</evidence>